<evidence type="ECO:0000259" key="4">
    <source>
        <dbReference type="Pfam" id="PF20703"/>
    </source>
</evidence>
<dbReference type="SUPFAM" id="SSF82171">
    <property type="entry name" value="DPP6 N-terminal domain-like"/>
    <property type="match status" value="1"/>
</dbReference>
<dbReference type="CDD" id="cd00200">
    <property type="entry name" value="WD40"/>
    <property type="match status" value="1"/>
</dbReference>
<dbReference type="PANTHER" id="PTHR22847:SF637">
    <property type="entry name" value="WD REPEAT DOMAIN 5B"/>
    <property type="match status" value="1"/>
</dbReference>
<dbReference type="PROSITE" id="PS50082">
    <property type="entry name" value="WD_REPEATS_2"/>
    <property type="match status" value="4"/>
</dbReference>
<dbReference type="InterPro" id="IPR001680">
    <property type="entry name" value="WD40_rpt"/>
</dbReference>
<dbReference type="SUPFAM" id="SSF63829">
    <property type="entry name" value="Calcium-dependent phosphotriesterase"/>
    <property type="match status" value="1"/>
</dbReference>
<protein>
    <submittedName>
        <fullName evidence="5">WD40 repeat domain-containing protein</fullName>
    </submittedName>
</protein>
<dbReference type="Pfam" id="PF00400">
    <property type="entry name" value="WD40"/>
    <property type="match status" value="3"/>
</dbReference>
<feature type="repeat" description="WD" evidence="3">
    <location>
        <begin position="928"/>
        <end position="969"/>
    </location>
</feature>
<proteinExistence type="predicted"/>
<name>A0ABY9VXF1_9ACTN</name>
<evidence type="ECO:0000256" key="2">
    <source>
        <dbReference type="ARBA" id="ARBA00022737"/>
    </source>
</evidence>
<evidence type="ECO:0000313" key="5">
    <source>
        <dbReference type="EMBL" id="WNF28393.1"/>
    </source>
</evidence>
<sequence length="1484" mass="157424">MPRPLPPPSPGDLATPGAHAILVGTGHHATGSELPDLPSVDTTLDDLQRVLHAVCGMAEGRVHRVPADARPEDVVAIVERVVGEATGVVLLLYAGHGLLGPDDELYLATRTSRSAGQVSGAVPYHTLKGLLGRAAGGSAVVLDCCFSGRATVPDGSDRQADPFVSVRPGGSFLLSSASYFAPSYAPEGERHTLFGGQLLELLTSGDPSGPPQLTLDHLHTALARTFSDGPIHPRRQSEGTLDRLVLAPNAAYSAAPGPDAAPPADVPCPYPGMKPFPAEETGYFHGRDALADHLTALVVRDDPSPLVLVGASGVGKSSLLRAGLLARLERRPEAWPALLLPAPGPHPMRTLAGLWARATGRDPKEVRATLDRGRFPPPPRDRPVCRLLIVDQFEEVFTRCRDSGERARFITLLTSPHQDGPRIVLSLRADHYGSCLDHPGLVRALDHHRLNVTPMTEDDLRAAVEHPAEAAGLSLQAGLTDRLLHDLRGGPAGQAGLPFLAHALRETWLRRSGAALTLAGYQATGGIWRSVTTTTDKLYEDLDGAGRTALRKLLLRMVHVSPDASQDATRRRIRIDELSSPVSERRLLDRLVDARLVTLDQDSAQISHEALLRAWDQLRDWIDEDRTELVLRRRIADDTDAWEAAGRDQTYLYRGTRLQSARDLLDRGRLDRALDSEFLHAGARAAGAEREREARRTRRLKRTLQGAVLALCAALVATGIAYQQRSNARANGETAQNRQLQASARANIGTDPRSALLLAVAAYRGAPSPQSRRTLMDVLAATQYAGSADATGGVDSLTYSDDGRTLAVGGGTGVVGLWDTSGPGEPAELADVVTEQSLIGWGNPAVWIGDGRSLLLTGADQGASLGRFSLTDRSRPQPRGRMPLRLRESMEASEFSPDGRTLVISTAGETRLWSVVAGRGSARARASLPQRESNVKAIAFGPDSAVLALGWQDGTVELWDVEDPDRPRSLGVLDGTGGPVRALAISRDGRTLAVASSDAQVRLWDVARPADARRTAVISGHGGPVESVALSGDGRLLATGSTDHTATLWSISPGGPVRSAVFTGHDSTVSALAFSPDGRTLASGDGNDSVLFWSLTDRLAPTVAGRPVAPPARDYYRWFEDGIPYALAPEGRLLAGATAERELSLIPLTGRSAGRPAGVIRIDGPGHLTYHGQWFSADGDRLAVEGPGGTVTLWNVKDPGHPVREFRLNVAPSSNRGLSLAFSAQGDLMAVGTERGVTLWDLSSPGRPRRLSAVRTRTGIPVVLFAPKGRILAVGSALYDVTDPRTPERLSDLPDPDSDSALVYAAPYAFAPDGRTLVMGKRGGILFDVSDPRRPRFLSRLRNGSGEGPYSFGGDGRLLTGSGSGAQVLVWDVSDPAAPHAVTSLTLGARAQALAVSSDGAFLTTYESPGTTTRWKIAQLSTALRDPVALACRLAAANPTAAEWAAIAPGVPFRRVCPGLAAAPAPSATGPFSFVFPTPIPAGT</sequence>
<evidence type="ECO:0000313" key="6">
    <source>
        <dbReference type="Proteomes" id="UP001303236"/>
    </source>
</evidence>
<feature type="domain" description="Novel STAND NTPase 1" evidence="4">
    <location>
        <begin position="269"/>
        <end position="649"/>
    </location>
</feature>
<keyword evidence="2" id="KW-0677">Repeat</keyword>
<dbReference type="PANTHER" id="PTHR22847">
    <property type="entry name" value="WD40 REPEAT PROTEIN"/>
    <property type="match status" value="1"/>
</dbReference>
<dbReference type="EMBL" id="CP134500">
    <property type="protein sequence ID" value="WNF28393.1"/>
    <property type="molecule type" value="Genomic_DNA"/>
</dbReference>
<feature type="repeat" description="WD" evidence="3">
    <location>
        <begin position="973"/>
        <end position="1014"/>
    </location>
</feature>
<feature type="repeat" description="WD" evidence="3">
    <location>
        <begin position="1018"/>
        <end position="1059"/>
    </location>
</feature>
<accession>A0ABY9VXF1</accession>
<dbReference type="SMART" id="SM00320">
    <property type="entry name" value="WD40"/>
    <property type="match status" value="7"/>
</dbReference>
<dbReference type="InterPro" id="IPR019775">
    <property type="entry name" value="WD40_repeat_CS"/>
</dbReference>
<dbReference type="Pfam" id="PF20703">
    <property type="entry name" value="nSTAND1"/>
    <property type="match status" value="1"/>
</dbReference>
<dbReference type="SUPFAM" id="SSF52540">
    <property type="entry name" value="P-loop containing nucleoside triphosphate hydrolases"/>
    <property type="match status" value="1"/>
</dbReference>
<dbReference type="InterPro" id="IPR015943">
    <property type="entry name" value="WD40/YVTN_repeat-like_dom_sf"/>
</dbReference>
<dbReference type="Proteomes" id="UP001303236">
    <property type="component" value="Chromosome"/>
</dbReference>
<keyword evidence="1 3" id="KW-0853">WD repeat</keyword>
<reference evidence="5 6" key="1">
    <citation type="submission" date="2023-09" db="EMBL/GenBank/DDBJ databases">
        <title>Genome completion map analysis of the actinomycetes C11-1.</title>
        <authorList>
            <person name="Qin P."/>
            <person name="Guan P."/>
        </authorList>
    </citation>
    <scope>NUCLEOTIDE SEQUENCE [LARGE SCALE GENOMIC DNA]</scope>
    <source>
        <strain evidence="5 6">C11-1</strain>
    </source>
</reference>
<keyword evidence="6" id="KW-1185">Reference proteome</keyword>
<dbReference type="SUPFAM" id="SSF69304">
    <property type="entry name" value="Tricorn protease N-terminal domain"/>
    <property type="match status" value="1"/>
</dbReference>
<gene>
    <name evidence="5" type="ORF">RI138_16945</name>
</gene>
<dbReference type="Gene3D" id="2.130.10.10">
    <property type="entry name" value="YVTN repeat-like/Quinoprotein amine dehydrogenase"/>
    <property type="match status" value="4"/>
</dbReference>
<dbReference type="NCBIfam" id="NF047832">
    <property type="entry name" value="caspase_w_EACC1"/>
    <property type="match status" value="1"/>
</dbReference>
<dbReference type="PROSITE" id="PS50294">
    <property type="entry name" value="WD_REPEATS_REGION"/>
    <property type="match status" value="4"/>
</dbReference>
<evidence type="ECO:0000256" key="3">
    <source>
        <dbReference type="PROSITE-ProRule" id="PRU00221"/>
    </source>
</evidence>
<dbReference type="PROSITE" id="PS00678">
    <property type="entry name" value="WD_REPEATS_1"/>
    <property type="match status" value="1"/>
</dbReference>
<dbReference type="InterPro" id="IPR027417">
    <property type="entry name" value="P-loop_NTPase"/>
</dbReference>
<feature type="repeat" description="WD" evidence="3">
    <location>
        <begin position="1062"/>
        <end position="1095"/>
    </location>
</feature>
<dbReference type="Gene3D" id="3.40.50.1460">
    <property type="match status" value="1"/>
</dbReference>
<dbReference type="InterPro" id="IPR049052">
    <property type="entry name" value="nSTAND1"/>
</dbReference>
<evidence type="ECO:0000256" key="1">
    <source>
        <dbReference type="ARBA" id="ARBA00022574"/>
    </source>
</evidence>
<organism evidence="5 6">
    <name type="scientific">Streptomyces durocortorensis</name>
    <dbReference type="NCBI Taxonomy" id="2811104"/>
    <lineage>
        <taxon>Bacteria</taxon>
        <taxon>Bacillati</taxon>
        <taxon>Actinomycetota</taxon>
        <taxon>Actinomycetes</taxon>
        <taxon>Kitasatosporales</taxon>
        <taxon>Streptomycetaceae</taxon>
        <taxon>Streptomyces</taxon>
    </lineage>
</organism>